<dbReference type="Gene3D" id="3.30.530.20">
    <property type="match status" value="1"/>
</dbReference>
<dbReference type="Pfam" id="PF10604">
    <property type="entry name" value="Polyketide_cyc2"/>
    <property type="match status" value="1"/>
</dbReference>
<dbReference type="RefSeq" id="WP_236890506.1">
    <property type="nucleotide sequence ID" value="NZ_AP024488.1"/>
</dbReference>
<dbReference type="SUPFAM" id="SSF51735">
    <property type="entry name" value="NAD(P)-binding Rossmann-fold domains"/>
    <property type="match status" value="1"/>
</dbReference>
<gene>
    <name evidence="1" type="ORF">DSLASN_47860</name>
</gene>
<evidence type="ECO:0008006" key="3">
    <source>
        <dbReference type="Google" id="ProtNLM"/>
    </source>
</evidence>
<keyword evidence="2" id="KW-1185">Reference proteome</keyword>
<protein>
    <recommendedName>
        <fullName evidence="3">Short-chain dehydrogenase</fullName>
    </recommendedName>
</protein>
<organism evidence="1 2">
    <name type="scientific">Desulfoluna limicola</name>
    <dbReference type="NCBI Taxonomy" id="2810562"/>
    <lineage>
        <taxon>Bacteria</taxon>
        <taxon>Pseudomonadati</taxon>
        <taxon>Thermodesulfobacteriota</taxon>
        <taxon>Desulfobacteria</taxon>
        <taxon>Desulfobacterales</taxon>
        <taxon>Desulfolunaceae</taxon>
        <taxon>Desulfoluna</taxon>
    </lineage>
</organism>
<proteinExistence type="predicted"/>
<dbReference type="Pfam" id="PF00106">
    <property type="entry name" value="adh_short"/>
    <property type="match status" value="1"/>
</dbReference>
<dbReference type="InterPro" id="IPR002347">
    <property type="entry name" value="SDR_fam"/>
</dbReference>
<dbReference type="PANTHER" id="PTHR44656:SF7">
    <property type="entry name" value="DEHYDROGENASE_REDUCTASE SDR FAMILY MEMBER 12"/>
    <property type="match status" value="1"/>
</dbReference>
<evidence type="ECO:0000313" key="2">
    <source>
        <dbReference type="Proteomes" id="UP001320148"/>
    </source>
</evidence>
<name>A0ABN6F9R0_9BACT</name>
<dbReference type="InterPro" id="IPR023393">
    <property type="entry name" value="START-like_dom_sf"/>
</dbReference>
<dbReference type="InterPro" id="IPR036291">
    <property type="entry name" value="NAD(P)-bd_dom_sf"/>
</dbReference>
<reference evidence="1 2" key="1">
    <citation type="submission" date="2021-02" db="EMBL/GenBank/DDBJ databases">
        <title>Complete genome of Desulfoluna sp. strain ASN36.</title>
        <authorList>
            <person name="Takahashi A."/>
            <person name="Kojima H."/>
            <person name="Fukui M."/>
        </authorList>
    </citation>
    <scope>NUCLEOTIDE SEQUENCE [LARGE SCALE GENOMIC DNA]</scope>
    <source>
        <strain evidence="1 2">ASN36</strain>
    </source>
</reference>
<accession>A0ABN6F9R0</accession>
<dbReference type="EMBL" id="AP024488">
    <property type="protein sequence ID" value="BCS99154.1"/>
    <property type="molecule type" value="Genomic_DNA"/>
</dbReference>
<dbReference type="InterPro" id="IPR052992">
    <property type="entry name" value="SDR_member_12"/>
</dbReference>
<evidence type="ECO:0000313" key="1">
    <source>
        <dbReference type="EMBL" id="BCS99154.1"/>
    </source>
</evidence>
<dbReference type="Gene3D" id="3.40.50.720">
    <property type="entry name" value="NAD(P)-binding Rossmann-like Domain"/>
    <property type="match status" value="1"/>
</dbReference>
<dbReference type="InterPro" id="IPR019587">
    <property type="entry name" value="Polyketide_cyclase/dehydratase"/>
</dbReference>
<dbReference type="SUPFAM" id="SSF55961">
    <property type="entry name" value="Bet v1-like"/>
    <property type="match status" value="1"/>
</dbReference>
<dbReference type="PANTHER" id="PTHR44656">
    <property type="entry name" value="DEHYDROGENASE/REDUCTASE SDR FAMILY MEMBER 12"/>
    <property type="match status" value="1"/>
</dbReference>
<dbReference type="Proteomes" id="UP001320148">
    <property type="component" value="Chromosome"/>
</dbReference>
<sequence>MVEIKEAVTVCRPIDDVFRYLSNFTNIEQWDPGVLTSVNLSDGPVQVGTSFELTLRYLFIPIHMIYTITEYEPPCRVVLKGEGDSFAVTDTIELSPNDHGTMVSYTASFAFSSLSPRLQKIIRPALSLIGKTSMAGMKKALSPIARVPQSVSLFSTGVHPVDVAADRLLIPGALGFSKWGYRLSNVFWRANAESLTRQTVVLTGATAGIGKAAALGLAQRGARLTFIARNRDKALATQKELIQKTGNKTIDFYIADLSLMADVTRVAKEILNDKPIVDVLINNAGALFSEHAETPEGLERSFAINLLGPFILTRLLLKGLESAKSPRIVNVSSGGMYTQKVHVDDMEMRCQPYDGATAYAWAKRSLVILTELWADQLKHIAVHAMHPGWVDTQGLAASLPRFHKRIRPLLRTPEQGSDTIVWLASAMEPGQCSGLFWLDRRPHLTHVFPGTRETDDERRQLWRALEEHERRYLFS</sequence>
<dbReference type="PRINTS" id="PR00081">
    <property type="entry name" value="GDHRDH"/>
</dbReference>